<keyword evidence="2" id="KW-1185">Reference proteome</keyword>
<reference evidence="1 2" key="1">
    <citation type="submission" date="2021-06" db="EMBL/GenBank/DDBJ databases">
        <authorList>
            <person name="Kallberg Y."/>
            <person name="Tangrot J."/>
            <person name="Rosling A."/>
        </authorList>
    </citation>
    <scope>NUCLEOTIDE SEQUENCE [LARGE SCALE GENOMIC DNA]</scope>
    <source>
        <strain evidence="1 2">120-4 pot B 10/14</strain>
    </source>
</reference>
<comment type="caution">
    <text evidence="1">The sequence shown here is derived from an EMBL/GenBank/DDBJ whole genome shotgun (WGS) entry which is preliminary data.</text>
</comment>
<evidence type="ECO:0000313" key="1">
    <source>
        <dbReference type="EMBL" id="CAG8808662.1"/>
    </source>
</evidence>
<feature type="non-terminal residue" evidence="1">
    <location>
        <position position="1"/>
    </location>
</feature>
<dbReference type="EMBL" id="CAJVQB010026488">
    <property type="protein sequence ID" value="CAG8808662.1"/>
    <property type="molecule type" value="Genomic_DNA"/>
</dbReference>
<accession>A0ABN7W022</accession>
<sequence>LLQIKCAVKLMEATMGANNDYNIYKDAIRLKYLMIIEEEWIVLEKLTIILTPFAQITELL</sequence>
<name>A0ABN7W022_GIGMA</name>
<protein>
    <submittedName>
        <fullName evidence="1">15897_t:CDS:1</fullName>
    </submittedName>
</protein>
<proteinExistence type="predicted"/>
<organism evidence="1 2">
    <name type="scientific">Gigaspora margarita</name>
    <dbReference type="NCBI Taxonomy" id="4874"/>
    <lineage>
        <taxon>Eukaryota</taxon>
        <taxon>Fungi</taxon>
        <taxon>Fungi incertae sedis</taxon>
        <taxon>Mucoromycota</taxon>
        <taxon>Glomeromycotina</taxon>
        <taxon>Glomeromycetes</taxon>
        <taxon>Diversisporales</taxon>
        <taxon>Gigasporaceae</taxon>
        <taxon>Gigaspora</taxon>
    </lineage>
</organism>
<evidence type="ECO:0000313" key="2">
    <source>
        <dbReference type="Proteomes" id="UP000789901"/>
    </source>
</evidence>
<gene>
    <name evidence="1" type="ORF">GMARGA_LOCUS24745</name>
</gene>
<dbReference type="Proteomes" id="UP000789901">
    <property type="component" value="Unassembled WGS sequence"/>
</dbReference>